<dbReference type="CDD" id="cd08459">
    <property type="entry name" value="PBP2_DntR_NahR_LinR_like"/>
    <property type="match status" value="1"/>
</dbReference>
<evidence type="ECO:0000313" key="6">
    <source>
        <dbReference type="EMBL" id="KMS58229.1"/>
    </source>
</evidence>
<keyword evidence="2" id="KW-0805">Transcription regulation</keyword>
<dbReference type="InterPro" id="IPR036390">
    <property type="entry name" value="WH_DNA-bd_sf"/>
</dbReference>
<sequence>MDDIGRLDLNLLLLLDALQEDMNLSASARRLRISQPTASANLQKLREFFGDQLFVRTGRGMKPTPFAETIADPVRQSLDILRRDVVRKTRFEPNTSDRVIRITTSDVGVMIFIPPLLDALREAAPSMNVQVVPVPHDLLEKALEQNEVDVAIGYFPDLTGPNIMTQALFDHSFACLVSAHHPVINEGLSLEQFLAADHIVINEQGRSQELFERRLHELGLSRRVRLHLPHFMSVPQLVASSEMIATVPMSLGVWYQNAGIKVFPTPIESPLIQLRQFWHRRLSDDPMVTWLHRLLGSLLIGKDPALAFSEGYSSPADRTG</sequence>
<dbReference type="PANTHER" id="PTHR30118:SF15">
    <property type="entry name" value="TRANSCRIPTIONAL REGULATORY PROTEIN"/>
    <property type="match status" value="1"/>
</dbReference>
<organism evidence="6 7">
    <name type="scientific">Sphingobium cupriresistens LL01</name>
    <dbReference type="NCBI Taxonomy" id="1420583"/>
    <lineage>
        <taxon>Bacteria</taxon>
        <taxon>Pseudomonadati</taxon>
        <taxon>Pseudomonadota</taxon>
        <taxon>Alphaproteobacteria</taxon>
        <taxon>Sphingomonadales</taxon>
        <taxon>Sphingomonadaceae</taxon>
        <taxon>Sphingobium</taxon>
    </lineage>
</organism>
<dbReference type="EMBL" id="JACT01000001">
    <property type="protein sequence ID" value="KMS58229.1"/>
    <property type="molecule type" value="Genomic_DNA"/>
</dbReference>
<dbReference type="Gene3D" id="1.10.10.10">
    <property type="entry name" value="Winged helix-like DNA-binding domain superfamily/Winged helix DNA-binding domain"/>
    <property type="match status" value="1"/>
</dbReference>
<proteinExistence type="inferred from homology"/>
<reference evidence="6 7" key="1">
    <citation type="journal article" date="2015" name="G3 (Bethesda)">
        <title>Insights into Ongoing Evolution of the Hexachlorocyclohexane Catabolic Pathway from Comparative Genomics of Ten Sphingomonadaceae Strains.</title>
        <authorList>
            <person name="Pearce S.L."/>
            <person name="Oakeshott J.G."/>
            <person name="Pandey G."/>
        </authorList>
    </citation>
    <scope>NUCLEOTIDE SEQUENCE [LARGE SCALE GENOMIC DNA]</scope>
    <source>
        <strain evidence="6 7">LL01</strain>
    </source>
</reference>
<dbReference type="PRINTS" id="PR00039">
    <property type="entry name" value="HTHLYSR"/>
</dbReference>
<dbReference type="InterPro" id="IPR050389">
    <property type="entry name" value="LysR-type_TF"/>
</dbReference>
<protein>
    <submittedName>
        <fullName evidence="6">LysR family transcriptional regulator</fullName>
    </submittedName>
</protein>
<evidence type="ECO:0000313" key="7">
    <source>
        <dbReference type="Proteomes" id="UP000052232"/>
    </source>
</evidence>
<feature type="domain" description="HTH lysR-type" evidence="5">
    <location>
        <begin position="7"/>
        <end position="64"/>
    </location>
</feature>
<keyword evidence="3" id="KW-0238">DNA-binding</keyword>
<evidence type="ECO:0000256" key="2">
    <source>
        <dbReference type="ARBA" id="ARBA00023015"/>
    </source>
</evidence>
<dbReference type="Gene3D" id="3.40.190.10">
    <property type="entry name" value="Periplasmic binding protein-like II"/>
    <property type="match status" value="2"/>
</dbReference>
<comment type="caution">
    <text evidence="6">The sequence shown here is derived from an EMBL/GenBank/DDBJ whole genome shotgun (WGS) entry which is preliminary data.</text>
</comment>
<evidence type="ECO:0000256" key="4">
    <source>
        <dbReference type="ARBA" id="ARBA00023163"/>
    </source>
</evidence>
<dbReference type="InterPro" id="IPR005119">
    <property type="entry name" value="LysR_subst-bd"/>
</dbReference>
<evidence type="ECO:0000259" key="5">
    <source>
        <dbReference type="PROSITE" id="PS50931"/>
    </source>
</evidence>
<dbReference type="STRING" id="1420583.V473_08795"/>
<dbReference type="RefSeq" id="WP_082679115.1">
    <property type="nucleotide sequence ID" value="NZ_KQ130434.1"/>
</dbReference>
<dbReference type="PROSITE" id="PS50931">
    <property type="entry name" value="HTH_LYSR"/>
    <property type="match status" value="1"/>
</dbReference>
<dbReference type="AlphaFoldDB" id="A0A0J7Y345"/>
<dbReference type="GO" id="GO:0003677">
    <property type="term" value="F:DNA binding"/>
    <property type="evidence" value="ECO:0007669"/>
    <property type="project" value="UniProtKB-KW"/>
</dbReference>
<dbReference type="PATRIC" id="fig|1420583.3.peg.1767"/>
<name>A0A0J7Y345_9SPHN</name>
<dbReference type="Pfam" id="PF00126">
    <property type="entry name" value="HTH_1"/>
    <property type="match status" value="1"/>
</dbReference>
<keyword evidence="4" id="KW-0804">Transcription</keyword>
<dbReference type="Proteomes" id="UP000052232">
    <property type="component" value="Unassembled WGS sequence"/>
</dbReference>
<dbReference type="SUPFAM" id="SSF53850">
    <property type="entry name" value="Periplasmic binding protein-like II"/>
    <property type="match status" value="1"/>
</dbReference>
<dbReference type="PANTHER" id="PTHR30118">
    <property type="entry name" value="HTH-TYPE TRANSCRIPTIONAL REGULATOR LEUO-RELATED"/>
    <property type="match status" value="1"/>
</dbReference>
<evidence type="ECO:0000256" key="3">
    <source>
        <dbReference type="ARBA" id="ARBA00023125"/>
    </source>
</evidence>
<dbReference type="SUPFAM" id="SSF46785">
    <property type="entry name" value="Winged helix' DNA-binding domain"/>
    <property type="match status" value="1"/>
</dbReference>
<dbReference type="InterPro" id="IPR000847">
    <property type="entry name" value="LysR_HTH_N"/>
</dbReference>
<keyword evidence="7" id="KW-1185">Reference proteome</keyword>
<comment type="similarity">
    <text evidence="1">Belongs to the LysR transcriptional regulatory family.</text>
</comment>
<dbReference type="InterPro" id="IPR036388">
    <property type="entry name" value="WH-like_DNA-bd_sf"/>
</dbReference>
<evidence type="ECO:0000256" key="1">
    <source>
        <dbReference type="ARBA" id="ARBA00009437"/>
    </source>
</evidence>
<dbReference type="GO" id="GO:0003700">
    <property type="term" value="F:DNA-binding transcription factor activity"/>
    <property type="evidence" value="ECO:0007669"/>
    <property type="project" value="InterPro"/>
</dbReference>
<dbReference type="Pfam" id="PF03466">
    <property type="entry name" value="LysR_substrate"/>
    <property type="match status" value="1"/>
</dbReference>
<gene>
    <name evidence="6" type="ORF">V473_08795</name>
</gene>
<accession>A0A0J7Y345</accession>